<reference evidence="6" key="1">
    <citation type="submission" date="2020-12" db="EMBL/GenBank/DDBJ databases">
        <authorList>
            <person name="Iha C."/>
        </authorList>
    </citation>
    <scope>NUCLEOTIDE SEQUENCE</scope>
</reference>
<keyword evidence="4" id="KW-0106">Calcium</keyword>
<dbReference type="AlphaFoldDB" id="A0A8S1ILT0"/>
<dbReference type="GO" id="GO:0036444">
    <property type="term" value="P:calcium import into the mitochondrion"/>
    <property type="evidence" value="ECO:0007669"/>
    <property type="project" value="TreeGrafter"/>
</dbReference>
<dbReference type="SUPFAM" id="SSF47473">
    <property type="entry name" value="EF-hand"/>
    <property type="match status" value="1"/>
</dbReference>
<dbReference type="EMBL" id="CAJHUC010000373">
    <property type="protein sequence ID" value="CAD7695651.1"/>
    <property type="molecule type" value="Genomic_DNA"/>
</dbReference>
<evidence type="ECO:0000256" key="5">
    <source>
        <dbReference type="ARBA" id="ARBA00023136"/>
    </source>
</evidence>
<organism evidence="6 7">
    <name type="scientific">Ostreobium quekettii</name>
    <dbReference type="NCBI Taxonomy" id="121088"/>
    <lineage>
        <taxon>Eukaryota</taxon>
        <taxon>Viridiplantae</taxon>
        <taxon>Chlorophyta</taxon>
        <taxon>core chlorophytes</taxon>
        <taxon>Ulvophyceae</taxon>
        <taxon>TCBD clade</taxon>
        <taxon>Bryopsidales</taxon>
        <taxon>Ostreobineae</taxon>
        <taxon>Ostreobiaceae</taxon>
        <taxon>Ostreobium</taxon>
    </lineage>
</organism>
<evidence type="ECO:0000313" key="6">
    <source>
        <dbReference type="EMBL" id="CAD7695651.1"/>
    </source>
</evidence>
<dbReference type="InterPro" id="IPR011992">
    <property type="entry name" value="EF-hand-dom_pair"/>
</dbReference>
<evidence type="ECO:0000256" key="2">
    <source>
        <dbReference type="ARBA" id="ARBA00022723"/>
    </source>
</evidence>
<evidence type="ECO:0000256" key="3">
    <source>
        <dbReference type="ARBA" id="ARBA00022737"/>
    </source>
</evidence>
<comment type="subcellular location">
    <subcellularLocation>
        <location evidence="1">Mitochondrion inner membrane</location>
    </subcellularLocation>
</comment>
<keyword evidence="5" id="KW-0472">Membrane</keyword>
<dbReference type="PANTHER" id="PTHR12294:SF1">
    <property type="entry name" value="CALCIUM UPTAKE PROTEIN 1, MITOCHONDRIAL"/>
    <property type="match status" value="1"/>
</dbReference>
<dbReference type="PANTHER" id="PTHR12294">
    <property type="entry name" value="EF HAND DOMAIN FAMILY A1,A2-RELATED"/>
    <property type="match status" value="1"/>
</dbReference>
<dbReference type="PROSITE" id="PS00018">
    <property type="entry name" value="EF_HAND_1"/>
    <property type="match status" value="1"/>
</dbReference>
<dbReference type="InterPro" id="IPR039800">
    <property type="entry name" value="MICU1/2/3"/>
</dbReference>
<proteinExistence type="predicted"/>
<dbReference type="GO" id="GO:0051560">
    <property type="term" value="P:mitochondrial calcium ion homeostasis"/>
    <property type="evidence" value="ECO:0007669"/>
    <property type="project" value="TreeGrafter"/>
</dbReference>
<evidence type="ECO:0000313" key="7">
    <source>
        <dbReference type="Proteomes" id="UP000708148"/>
    </source>
</evidence>
<dbReference type="GO" id="GO:1990246">
    <property type="term" value="C:uniplex complex"/>
    <property type="evidence" value="ECO:0007669"/>
    <property type="project" value="TreeGrafter"/>
</dbReference>
<keyword evidence="3" id="KW-0677">Repeat</keyword>
<dbReference type="Proteomes" id="UP000708148">
    <property type="component" value="Unassembled WGS sequence"/>
</dbReference>
<accession>A0A8S1ILT0</accession>
<dbReference type="InterPro" id="IPR018247">
    <property type="entry name" value="EF_Hand_1_Ca_BS"/>
</dbReference>
<gene>
    <name evidence="6" type="ORF">OSTQU699_LOCUS1012</name>
</gene>
<keyword evidence="7" id="KW-1185">Reference proteome</keyword>
<dbReference type="Gene3D" id="1.10.238.10">
    <property type="entry name" value="EF-hand"/>
    <property type="match status" value="1"/>
</dbReference>
<name>A0A8S1ILT0_9CHLO</name>
<dbReference type="OrthoDB" id="186625at2759"/>
<comment type="caution">
    <text evidence="6">The sequence shown here is derived from an EMBL/GenBank/DDBJ whole genome shotgun (WGS) entry which is preliminary data.</text>
</comment>
<protein>
    <submittedName>
        <fullName evidence="6">Uncharacterized protein</fullName>
    </submittedName>
</protein>
<evidence type="ECO:0000256" key="1">
    <source>
        <dbReference type="ARBA" id="ARBA00004273"/>
    </source>
</evidence>
<keyword evidence="2" id="KW-0479">Metal-binding</keyword>
<evidence type="ECO:0000256" key="4">
    <source>
        <dbReference type="ARBA" id="ARBA00022837"/>
    </source>
</evidence>
<sequence length="196" mass="22097">MARFFGEDGSKKLSLSEFKAFLRELQQRLLIMEFLHYDHNHSGVITGRDFARSLIASADVRIVDNYLDKVSSMDAALGNRRFNQEEFLSFFTLVNYTHLLRTGARFFQQVRGPLGKAEFAGLVQKICGGLVLPDSQLEIIFHLFGRPCGTLDINAFLDCLARRRRANMLEWAHADGADSGSGQLSVLRCLQDCMMG</sequence>
<dbReference type="GO" id="GO:0005509">
    <property type="term" value="F:calcium ion binding"/>
    <property type="evidence" value="ECO:0007669"/>
    <property type="project" value="InterPro"/>
</dbReference>